<dbReference type="FunFam" id="2.30.29.30:FF:000600">
    <property type="entry name" value="CRE-TAG-318 protein"/>
    <property type="match status" value="1"/>
</dbReference>
<sequence length="387" mass="42807">MDRITWYQPGESMEEILCQAGSVGLYEGDLKQTEFELGTASLTLHRIIWADSTDPDRRLVLNHYLVLHAEKHHKTMFGKGGKIVVRLSPAPESAVGPVSTSQFNCVRFIFRSGGEDEFFKKYDEALKRKTWERTPSGSSSGGSRTSGHPDRHRGLGIGGIEKRLVENHQRTHESISQAFEDMSKLMETAREMVGLSKSIAEKLRARQGTITDDETVEFKSYLLSLGVSDPVTKSTYGNGAKYFEKLAEELAFVLEEPLKENGGMMTLPEVFCRINRARGLELLSPEDLLNACAALSKVDTPLELHRFPSGVLVLQLKSANVESTVDGTVSLVGSEGSLSATELAATQGITMVLAKERLLAAESKGLLCRDDTVEGLRFYENEFLKKE</sequence>
<dbReference type="AlphaFoldDB" id="A0AA36G7U0"/>
<dbReference type="InterPro" id="IPR011993">
    <property type="entry name" value="PH-like_dom_sf"/>
</dbReference>
<dbReference type="Pfam" id="PF04157">
    <property type="entry name" value="EAP30"/>
    <property type="match status" value="1"/>
</dbReference>
<dbReference type="InterPro" id="IPR021648">
    <property type="entry name" value="GLUE_dom"/>
</dbReference>
<dbReference type="InterPro" id="IPR040608">
    <property type="entry name" value="Snf8/Vps36"/>
</dbReference>
<dbReference type="Gene3D" id="1.10.10.10">
    <property type="entry name" value="Winged helix-like DNA-binding domain superfamily/Winged helix DNA-binding domain"/>
    <property type="match status" value="2"/>
</dbReference>
<proteinExistence type="inferred from homology"/>
<evidence type="ECO:0000256" key="3">
    <source>
        <dbReference type="ARBA" id="ARBA00022448"/>
    </source>
</evidence>
<evidence type="ECO:0000313" key="10">
    <source>
        <dbReference type="EMBL" id="CAJ0581223.1"/>
    </source>
</evidence>
<dbReference type="SUPFAM" id="SSF50729">
    <property type="entry name" value="PH domain-like"/>
    <property type="match status" value="1"/>
</dbReference>
<dbReference type="InterPro" id="IPR037855">
    <property type="entry name" value="Vps36"/>
</dbReference>
<dbReference type="GO" id="GO:0043328">
    <property type="term" value="P:protein transport to vacuole involved in ubiquitin-dependent protein catabolic process via the multivesicular body sorting pathway"/>
    <property type="evidence" value="ECO:0007669"/>
    <property type="project" value="UniProtKB-UniRule"/>
</dbReference>
<dbReference type="InterPro" id="IPR036388">
    <property type="entry name" value="WH-like_DNA-bd_sf"/>
</dbReference>
<evidence type="ECO:0000259" key="9">
    <source>
        <dbReference type="PROSITE" id="PS51495"/>
    </source>
</evidence>
<dbReference type="GO" id="GO:0032266">
    <property type="term" value="F:phosphatidylinositol-3-phosphate binding"/>
    <property type="evidence" value="ECO:0007669"/>
    <property type="project" value="UniProtKB-UniRule"/>
</dbReference>
<dbReference type="GO" id="GO:0000814">
    <property type="term" value="C:ESCRT II complex"/>
    <property type="evidence" value="ECO:0007669"/>
    <property type="project" value="UniProtKB-UniRule"/>
</dbReference>
<dbReference type="PANTHER" id="PTHR13128:SF12">
    <property type="entry name" value="VACUOLAR PROTEIN-SORTING-ASSOCIATED PROTEIN 36"/>
    <property type="match status" value="1"/>
</dbReference>
<protein>
    <recommendedName>
        <fullName evidence="2 7">Vacuolar protein-sorting-associated protein 36</fullName>
    </recommendedName>
    <alternativeName>
        <fullName evidence="6 7">ESCRT-II complex subunit VPS36</fullName>
    </alternativeName>
</protein>
<dbReference type="GO" id="GO:0043130">
    <property type="term" value="F:ubiquitin binding"/>
    <property type="evidence" value="ECO:0007669"/>
    <property type="project" value="UniProtKB-UniRule"/>
</dbReference>
<accession>A0AA36G7U0</accession>
<dbReference type="GO" id="GO:0031902">
    <property type="term" value="C:late endosome membrane"/>
    <property type="evidence" value="ECO:0007669"/>
    <property type="project" value="UniProtKB-UniRule"/>
</dbReference>
<evidence type="ECO:0000256" key="1">
    <source>
        <dbReference type="ARBA" id="ARBA00009697"/>
    </source>
</evidence>
<keyword evidence="7" id="KW-0967">Endosome</keyword>
<evidence type="ECO:0000256" key="4">
    <source>
        <dbReference type="ARBA" id="ARBA00022490"/>
    </source>
</evidence>
<feature type="region of interest" description="Disordered" evidence="8">
    <location>
        <begin position="131"/>
        <end position="154"/>
    </location>
</feature>
<dbReference type="Proteomes" id="UP001177023">
    <property type="component" value="Unassembled WGS sequence"/>
</dbReference>
<dbReference type="EMBL" id="CATQJA010002662">
    <property type="protein sequence ID" value="CAJ0581223.1"/>
    <property type="molecule type" value="Genomic_DNA"/>
</dbReference>
<comment type="function">
    <text evidence="7">Component of the ESCRT-II complex (endosomal sorting complex required for transport II), which is required for multivesicular body (MVB) formation and sorting of endosomal cargo proteins into MVBs.</text>
</comment>
<name>A0AA36G7U0_9BILA</name>
<gene>
    <name evidence="10" type="ORF">MSPICULIGERA_LOCUS19389</name>
</gene>
<evidence type="ECO:0000256" key="6">
    <source>
        <dbReference type="ARBA" id="ARBA00030114"/>
    </source>
</evidence>
<dbReference type="Pfam" id="PF11605">
    <property type="entry name" value="Vps36_ESCRT-II"/>
    <property type="match status" value="1"/>
</dbReference>
<feature type="compositionally biased region" description="Low complexity" evidence="8">
    <location>
        <begin position="136"/>
        <end position="146"/>
    </location>
</feature>
<dbReference type="SUPFAM" id="SSF46785">
    <property type="entry name" value="Winged helix' DNA-binding domain"/>
    <property type="match status" value="2"/>
</dbReference>
<dbReference type="PROSITE" id="PS51495">
    <property type="entry name" value="GLUE"/>
    <property type="match status" value="1"/>
</dbReference>
<comment type="subunit">
    <text evidence="7">Component of the endosomal sorting complex required for transport II (ESCRT-II).</text>
</comment>
<evidence type="ECO:0000256" key="5">
    <source>
        <dbReference type="ARBA" id="ARBA00022927"/>
    </source>
</evidence>
<evidence type="ECO:0000256" key="7">
    <source>
        <dbReference type="RuleBase" id="RU367095"/>
    </source>
</evidence>
<keyword evidence="5 7" id="KW-0653">Protein transport</keyword>
<feature type="domain" description="GLUE N-terminal" evidence="9">
    <location>
        <begin position="1"/>
        <end position="138"/>
    </location>
</feature>
<reference evidence="10" key="1">
    <citation type="submission" date="2023-06" db="EMBL/GenBank/DDBJ databases">
        <authorList>
            <person name="Delattre M."/>
        </authorList>
    </citation>
    <scope>NUCLEOTIDE SEQUENCE</scope>
    <source>
        <strain evidence="10">AF72</strain>
    </source>
</reference>
<dbReference type="InterPro" id="IPR036390">
    <property type="entry name" value="WH_DNA-bd_sf"/>
</dbReference>
<comment type="subcellular location">
    <subcellularLocation>
        <location evidence="7">Cytoplasm</location>
    </subcellularLocation>
    <subcellularLocation>
        <location evidence="7">Endosome</location>
    </subcellularLocation>
</comment>
<dbReference type="Gene3D" id="2.30.29.30">
    <property type="entry name" value="Pleckstrin-homology domain (PH domain)/Phosphotyrosine-binding domain (PTB)"/>
    <property type="match status" value="1"/>
</dbReference>
<dbReference type="Gene3D" id="6.10.140.260">
    <property type="match status" value="1"/>
</dbReference>
<keyword evidence="3 7" id="KW-0813">Transport</keyword>
<feature type="non-terminal residue" evidence="10">
    <location>
        <position position="1"/>
    </location>
</feature>
<dbReference type="PANTHER" id="PTHR13128">
    <property type="entry name" value="VACUOLAR PROTEIN-SORTING-ASSOCIATED PROTEIN 36"/>
    <property type="match status" value="1"/>
</dbReference>
<comment type="similarity">
    <text evidence="1 7">Belongs to the VPS36 family.</text>
</comment>
<evidence type="ECO:0000313" key="11">
    <source>
        <dbReference type="Proteomes" id="UP001177023"/>
    </source>
</evidence>
<evidence type="ECO:0000256" key="2">
    <source>
        <dbReference type="ARBA" id="ARBA00017953"/>
    </source>
</evidence>
<organism evidence="10 11">
    <name type="scientific">Mesorhabditis spiculigera</name>
    <dbReference type="NCBI Taxonomy" id="96644"/>
    <lineage>
        <taxon>Eukaryota</taxon>
        <taxon>Metazoa</taxon>
        <taxon>Ecdysozoa</taxon>
        <taxon>Nematoda</taxon>
        <taxon>Chromadorea</taxon>
        <taxon>Rhabditida</taxon>
        <taxon>Rhabditina</taxon>
        <taxon>Rhabditomorpha</taxon>
        <taxon>Rhabditoidea</taxon>
        <taxon>Rhabditidae</taxon>
        <taxon>Mesorhabditinae</taxon>
        <taxon>Mesorhabditis</taxon>
    </lineage>
</organism>
<keyword evidence="11" id="KW-1185">Reference proteome</keyword>
<comment type="caution">
    <text evidence="10">The sequence shown here is derived from an EMBL/GenBank/DDBJ whole genome shotgun (WGS) entry which is preliminary data.</text>
</comment>
<keyword evidence="4 7" id="KW-0963">Cytoplasm</keyword>
<evidence type="ECO:0000256" key="8">
    <source>
        <dbReference type="SAM" id="MobiDB-lite"/>
    </source>
</evidence>
<dbReference type="FunFam" id="1.10.10.10:FF:000416">
    <property type="entry name" value="Vacuolar protein-sorting-associated protein 36"/>
    <property type="match status" value="1"/>
</dbReference>